<sequence>MWYILATCSLATFWQHASLIRGADTLRKAWGQKNTRAKNISRPCDDLAHGERQLRGAVLHARVQQPEVQLVQRHEFTNA</sequence>
<evidence type="ECO:0000313" key="2">
    <source>
        <dbReference type="EMBL" id="KAE9271548.1"/>
    </source>
</evidence>
<accession>A0A6G0Q5W4</accession>
<dbReference type="EMBL" id="QXFY01005620">
    <property type="protein sequence ID" value="KAE9271548.1"/>
    <property type="molecule type" value="Genomic_DNA"/>
</dbReference>
<proteinExistence type="predicted"/>
<organism evidence="2 3">
    <name type="scientific">Phytophthora fragariae</name>
    <dbReference type="NCBI Taxonomy" id="53985"/>
    <lineage>
        <taxon>Eukaryota</taxon>
        <taxon>Sar</taxon>
        <taxon>Stramenopiles</taxon>
        <taxon>Oomycota</taxon>
        <taxon>Peronosporomycetes</taxon>
        <taxon>Peronosporales</taxon>
        <taxon>Peronosporaceae</taxon>
        <taxon>Phytophthora</taxon>
    </lineage>
</organism>
<comment type="caution">
    <text evidence="2">The sequence shown here is derived from an EMBL/GenBank/DDBJ whole genome shotgun (WGS) entry which is preliminary data.</text>
</comment>
<dbReference type="Proteomes" id="UP000486351">
    <property type="component" value="Unassembled WGS sequence"/>
</dbReference>
<dbReference type="AlphaFoldDB" id="A0A6G0Q5W4"/>
<name>A0A6G0Q5W4_9STRA</name>
<keyword evidence="1" id="KW-0732">Signal</keyword>
<gene>
    <name evidence="2" type="ORF">PF008_g30322</name>
</gene>
<evidence type="ECO:0000256" key="1">
    <source>
        <dbReference type="SAM" id="SignalP"/>
    </source>
</evidence>
<feature type="non-terminal residue" evidence="2">
    <location>
        <position position="79"/>
    </location>
</feature>
<feature type="chain" id="PRO_5026038445" description="Secreted protein" evidence="1">
    <location>
        <begin position="23"/>
        <end position="79"/>
    </location>
</feature>
<reference evidence="2 3" key="1">
    <citation type="submission" date="2018-09" db="EMBL/GenBank/DDBJ databases">
        <title>Genomic investigation of the strawberry pathogen Phytophthora fragariae indicates pathogenicity is determined by transcriptional variation in three key races.</title>
        <authorList>
            <person name="Adams T.M."/>
            <person name="Armitage A.D."/>
            <person name="Sobczyk M.K."/>
            <person name="Bates H.J."/>
            <person name="Dunwell J.M."/>
            <person name="Nellist C.F."/>
            <person name="Harrison R.J."/>
        </authorList>
    </citation>
    <scope>NUCLEOTIDE SEQUENCE [LARGE SCALE GENOMIC DNA]</scope>
    <source>
        <strain evidence="2 3">NOV-77</strain>
    </source>
</reference>
<evidence type="ECO:0000313" key="3">
    <source>
        <dbReference type="Proteomes" id="UP000486351"/>
    </source>
</evidence>
<protein>
    <recommendedName>
        <fullName evidence="4">Secreted protein</fullName>
    </recommendedName>
</protein>
<evidence type="ECO:0008006" key="4">
    <source>
        <dbReference type="Google" id="ProtNLM"/>
    </source>
</evidence>
<feature type="signal peptide" evidence="1">
    <location>
        <begin position="1"/>
        <end position="22"/>
    </location>
</feature>